<name>A0ABY7AVA9_9ALTE</name>
<accession>A0ABY7AVA9</accession>
<gene>
    <name evidence="2" type="ORF">OLW01_16080</name>
</gene>
<geneLocation type="plasmid" evidence="2 3">
    <name>pCadTS8_2</name>
</geneLocation>
<evidence type="ECO:0000313" key="2">
    <source>
        <dbReference type="EMBL" id="WAJ72259.1"/>
    </source>
</evidence>
<feature type="chain" id="PRO_5045150759" description="Pectate lyase-like protein" evidence="1">
    <location>
        <begin position="25"/>
        <end position="549"/>
    </location>
</feature>
<reference evidence="2" key="1">
    <citation type="submission" date="2022-10" db="EMBL/GenBank/DDBJ databases">
        <title>Catenovulum adriacola sp. nov. isolated in the Harbour of Susak.</title>
        <authorList>
            <person name="Schoch T."/>
            <person name="Reich S.J."/>
            <person name="Stoeferle S."/>
            <person name="Flaiz M."/>
            <person name="Kazda M."/>
            <person name="Riedel C.U."/>
            <person name="Duerre P."/>
        </authorList>
    </citation>
    <scope>NUCLEOTIDE SEQUENCE</scope>
    <source>
        <strain evidence="2">TS8</strain>
        <plasmid evidence="2">pCadTS8_2</plasmid>
    </source>
</reference>
<protein>
    <recommendedName>
        <fullName evidence="4">Pectate lyase-like protein</fullName>
    </recommendedName>
</protein>
<sequence length="549" mass="61669">MKYGKLNTWLLCASSMCLSLSAAATKLETYYPDYSYAGYQNSEAEPNTAHWKVINVDDEGLTANDGLDDTQALKKLIASLASSDEPVILQFNAGRYILSDIIFIKRSQLLIRGVGTASDNALATEFYFPRPLMYAPQPQEFDELAEYLVKFNKVQKEKKHNIKLPYSLYSWSGGFFWTAAPGDRSKAYLAEYDKQPTPLALIEETNAGVKTFKVDQVEQLKVGQVVQINWYNKSGKNGSLLNTLYGDKLDNIGSHHWNFPDRALSRQQTEIVNIKGNQVTIKTPLIHPVKAQWQVSLTNWNHIHNVGFEQFKITFPEHPYVAHHVEPGFNGIYLTGLYNGWVKDVQITDADSAILTEKAANITIERVQTKGKSLAHYSVQMGGVHHVLVKDLIVKNPVMHPLSFNTLANNNVYLNSVVEQVPVLDQHSGANHQNLFDNITVYADLEKGQTSYPLFKGGGAGYWKPSHGRYSTFWNISVVFNSRPETTQPIILNGMKDGPDARLIGVHANLPVEISYGPDAIIKHTGEYYQAIPSLFQYQLQQRLKGQSR</sequence>
<keyword evidence="3" id="KW-1185">Reference proteome</keyword>
<proteinExistence type="predicted"/>
<dbReference type="InterPro" id="IPR011050">
    <property type="entry name" value="Pectin_lyase_fold/virulence"/>
</dbReference>
<dbReference type="InterPro" id="IPR012334">
    <property type="entry name" value="Pectin_lyas_fold"/>
</dbReference>
<dbReference type="RefSeq" id="WP_268076974.1">
    <property type="nucleotide sequence ID" value="NZ_CP109967.1"/>
</dbReference>
<keyword evidence="1" id="KW-0732">Signal</keyword>
<feature type="signal peptide" evidence="1">
    <location>
        <begin position="1"/>
        <end position="24"/>
    </location>
</feature>
<dbReference type="Gene3D" id="2.160.20.10">
    <property type="entry name" value="Single-stranded right-handed beta-helix, Pectin lyase-like"/>
    <property type="match status" value="1"/>
</dbReference>
<evidence type="ECO:0008006" key="4">
    <source>
        <dbReference type="Google" id="ProtNLM"/>
    </source>
</evidence>
<dbReference type="EMBL" id="CP109967">
    <property type="protein sequence ID" value="WAJ72259.1"/>
    <property type="molecule type" value="Genomic_DNA"/>
</dbReference>
<dbReference type="SUPFAM" id="SSF51126">
    <property type="entry name" value="Pectin lyase-like"/>
    <property type="match status" value="1"/>
</dbReference>
<evidence type="ECO:0000313" key="3">
    <source>
        <dbReference type="Proteomes" id="UP001163726"/>
    </source>
</evidence>
<dbReference type="Proteomes" id="UP001163726">
    <property type="component" value="Plasmid pCadTS8_2"/>
</dbReference>
<keyword evidence="2" id="KW-0614">Plasmid</keyword>
<organism evidence="2 3">
    <name type="scientific">Catenovulum adriaticum</name>
    <dbReference type="NCBI Taxonomy" id="2984846"/>
    <lineage>
        <taxon>Bacteria</taxon>
        <taxon>Pseudomonadati</taxon>
        <taxon>Pseudomonadota</taxon>
        <taxon>Gammaproteobacteria</taxon>
        <taxon>Alteromonadales</taxon>
        <taxon>Alteromonadaceae</taxon>
        <taxon>Catenovulum</taxon>
    </lineage>
</organism>
<evidence type="ECO:0000256" key="1">
    <source>
        <dbReference type="SAM" id="SignalP"/>
    </source>
</evidence>